<dbReference type="Proteomes" id="UP000735541">
    <property type="component" value="Unassembled WGS sequence"/>
</dbReference>
<evidence type="ECO:0000256" key="2">
    <source>
        <dbReference type="SAM" id="MobiDB-lite"/>
    </source>
</evidence>
<evidence type="ECO:0000313" key="4">
    <source>
        <dbReference type="EMBL" id="MBV7672110.1"/>
    </source>
</evidence>
<gene>
    <name evidence="4" type="ORF">STHAL_21920</name>
</gene>
<reference evidence="4 5" key="1">
    <citation type="submission" date="2021-07" db="EMBL/GenBank/DDBJ databases">
        <title>Sequencing Streptomyces halstedii LGO-A4 genome an citrus endophytic actinomycete.</title>
        <authorList>
            <person name="Samborskyy M."/>
            <person name="Scott N."/>
            <person name="Deglau R."/>
            <person name="Dickens S."/>
            <person name="Oliveira L.G."/>
        </authorList>
    </citation>
    <scope>NUCLEOTIDE SEQUENCE [LARGE SCALE GENOMIC DNA]</scope>
    <source>
        <strain evidence="4 5">LGO-A4</strain>
    </source>
</reference>
<dbReference type="InterPro" id="IPR016163">
    <property type="entry name" value="Ald_DH_C"/>
</dbReference>
<evidence type="ECO:0000259" key="3">
    <source>
        <dbReference type="Pfam" id="PF00171"/>
    </source>
</evidence>
<feature type="domain" description="Aldehyde dehydrogenase" evidence="3">
    <location>
        <begin position="21"/>
        <end position="434"/>
    </location>
</feature>
<dbReference type="EMBL" id="JAHUVW010000001">
    <property type="protein sequence ID" value="MBV7672110.1"/>
    <property type="molecule type" value="Genomic_DNA"/>
</dbReference>
<dbReference type="SUPFAM" id="SSF53720">
    <property type="entry name" value="ALDH-like"/>
    <property type="match status" value="1"/>
</dbReference>
<dbReference type="InterPro" id="IPR016162">
    <property type="entry name" value="Ald_DH_N"/>
</dbReference>
<accession>A0ABS6TV17</accession>
<evidence type="ECO:0000256" key="1">
    <source>
        <dbReference type="ARBA" id="ARBA00023002"/>
    </source>
</evidence>
<protein>
    <submittedName>
        <fullName evidence="4">Aldehyde dehydrogenase family protein</fullName>
    </submittedName>
</protein>
<evidence type="ECO:0000313" key="5">
    <source>
        <dbReference type="Proteomes" id="UP000735541"/>
    </source>
</evidence>
<dbReference type="InterPro" id="IPR050740">
    <property type="entry name" value="Aldehyde_DH_Superfamily"/>
</dbReference>
<feature type="region of interest" description="Disordered" evidence="2">
    <location>
        <begin position="487"/>
        <end position="516"/>
    </location>
</feature>
<dbReference type="Pfam" id="PF00171">
    <property type="entry name" value="Aldedh"/>
    <property type="match status" value="1"/>
</dbReference>
<organism evidence="4 5">
    <name type="scientific">Streptomyces halstedii</name>
    <dbReference type="NCBI Taxonomy" id="1944"/>
    <lineage>
        <taxon>Bacteria</taxon>
        <taxon>Bacillati</taxon>
        <taxon>Actinomycetota</taxon>
        <taxon>Actinomycetes</taxon>
        <taxon>Kitasatosporales</taxon>
        <taxon>Streptomycetaceae</taxon>
        <taxon>Streptomyces</taxon>
    </lineage>
</organism>
<comment type="caution">
    <text evidence="4">The sequence shown here is derived from an EMBL/GenBank/DDBJ whole genome shotgun (WGS) entry which is preliminary data.</text>
</comment>
<dbReference type="InterPro" id="IPR015590">
    <property type="entry name" value="Aldehyde_DH_dom"/>
</dbReference>
<dbReference type="Gene3D" id="3.40.605.10">
    <property type="entry name" value="Aldehyde Dehydrogenase, Chain A, domain 1"/>
    <property type="match status" value="1"/>
</dbReference>
<dbReference type="PANTHER" id="PTHR43353">
    <property type="entry name" value="SUCCINATE-SEMIALDEHYDE DEHYDROGENASE, MITOCHONDRIAL"/>
    <property type="match status" value="1"/>
</dbReference>
<sequence length="516" mass="52655">MSGPATHTGAPHTATPDGLYEVTEATARAARTAPLLAALGRAGRSRLLAAMADALWADRERLAATADEETALGVPVLLAEIARTADQLRLFGRVLDEGSYLGVAVDTRTADGTAFPPVRRWLVPRGPVAVFGASNFPFAYGVAGGDTASALAAGCPVVAKEHPSHPRTCALVLAALRRAATGAGAPADVVTMVSGFRAGIDLVRSPQLTAVGFTGSVGGGRALFDLCAARPSPIPFYGELGSVNPAVVLPAAARDRPAALARVLADSVLTRGGQVCTKAGLLFLPEGADGDAVLEALSARVAEAAWPVLLNPSIRAAYVLGTAERAALPGVRVLTRHRPAGTNPADPVPPVLLTTGAATLRDDPESVLTEECFGPCAVVVRYRDTEDLTAALTALAPSLVCALHAGDTDADTARALLPLLAAGAGRVVWNDATCGLRVGWATQHGGGYPASTDSATTSVGAAAIGRWLRPVAYQGVPAGFLPDELRTGDGNEGAGPHTVPFRLDGVPLPGPGRTNR</sequence>
<dbReference type="InterPro" id="IPR016161">
    <property type="entry name" value="Ald_DH/histidinol_DH"/>
</dbReference>
<proteinExistence type="predicted"/>
<dbReference type="Gene3D" id="3.40.309.10">
    <property type="entry name" value="Aldehyde Dehydrogenase, Chain A, domain 2"/>
    <property type="match status" value="1"/>
</dbReference>
<keyword evidence="1" id="KW-0560">Oxidoreductase</keyword>
<dbReference type="PANTHER" id="PTHR43353:SF3">
    <property type="entry name" value="ALDEHYDE DEHYDROGENASE-RELATED"/>
    <property type="match status" value="1"/>
</dbReference>
<name>A0ABS6TV17_STRHA</name>
<keyword evidence="5" id="KW-1185">Reference proteome</keyword>